<dbReference type="Gramene" id="PGSC0003DMT400071613">
    <property type="protein sequence ID" value="PGSC0003DMT400071613"/>
    <property type="gene ID" value="PGSC0003DMG401027860"/>
</dbReference>
<organism evidence="2 3">
    <name type="scientific">Solanum tuberosum</name>
    <name type="common">Potato</name>
    <dbReference type="NCBI Taxonomy" id="4113"/>
    <lineage>
        <taxon>Eukaryota</taxon>
        <taxon>Viridiplantae</taxon>
        <taxon>Streptophyta</taxon>
        <taxon>Embryophyta</taxon>
        <taxon>Tracheophyta</taxon>
        <taxon>Spermatophyta</taxon>
        <taxon>Magnoliopsida</taxon>
        <taxon>eudicotyledons</taxon>
        <taxon>Gunneridae</taxon>
        <taxon>Pentapetalae</taxon>
        <taxon>asterids</taxon>
        <taxon>lamiids</taxon>
        <taxon>Solanales</taxon>
        <taxon>Solanaceae</taxon>
        <taxon>Solanoideae</taxon>
        <taxon>Solaneae</taxon>
        <taxon>Solanum</taxon>
    </lineage>
</organism>
<dbReference type="PaxDb" id="4113-PGSC0003DMT400071613"/>
<dbReference type="Proteomes" id="UP000011115">
    <property type="component" value="Unassembled WGS sequence"/>
</dbReference>
<evidence type="ECO:0000313" key="2">
    <source>
        <dbReference type="EnsemblPlants" id="PGSC0003DMT400071613"/>
    </source>
</evidence>
<reference evidence="3" key="1">
    <citation type="journal article" date="2011" name="Nature">
        <title>Genome sequence and analysis of the tuber crop potato.</title>
        <authorList>
            <consortium name="The Potato Genome Sequencing Consortium"/>
        </authorList>
    </citation>
    <scope>NUCLEOTIDE SEQUENCE [LARGE SCALE GENOMIC DNA]</scope>
    <source>
        <strain evidence="3">cv. DM1-3 516 R44</strain>
    </source>
</reference>
<evidence type="ECO:0000313" key="3">
    <source>
        <dbReference type="Proteomes" id="UP000011115"/>
    </source>
</evidence>
<sequence length="84" mass="9344">MASVWCGELALLILLGSDKRLGLELLYSDFQVQQTKCIIILVIRAEMGLLLGNWNQPHPAVHVDIQAFFPSPTQLSHSVCNNRA</sequence>
<feature type="chain" id="PRO_5004013349" evidence="1">
    <location>
        <begin position="23"/>
        <end position="84"/>
    </location>
</feature>
<name>M1CP19_SOLTU</name>
<keyword evidence="1" id="KW-0732">Signal</keyword>
<proteinExistence type="predicted"/>
<dbReference type="EnsemblPlants" id="PGSC0003DMT400071613">
    <property type="protein sequence ID" value="PGSC0003DMT400071613"/>
    <property type="gene ID" value="PGSC0003DMG401027860"/>
</dbReference>
<feature type="signal peptide" evidence="1">
    <location>
        <begin position="1"/>
        <end position="22"/>
    </location>
</feature>
<accession>M1CP19</accession>
<dbReference type="HOGENOM" id="CLU_2531883_0_0_1"/>
<keyword evidence="3" id="KW-1185">Reference proteome</keyword>
<evidence type="ECO:0000256" key="1">
    <source>
        <dbReference type="SAM" id="SignalP"/>
    </source>
</evidence>
<protein>
    <submittedName>
        <fullName evidence="2">Small molecule transporter</fullName>
    </submittedName>
</protein>
<dbReference type="InParanoid" id="M1CP19"/>
<reference evidence="2" key="2">
    <citation type="submission" date="2015-06" db="UniProtKB">
        <authorList>
            <consortium name="EnsemblPlants"/>
        </authorList>
    </citation>
    <scope>IDENTIFICATION</scope>
    <source>
        <strain evidence="2">DM1-3 516 R44</strain>
    </source>
</reference>
<dbReference type="AlphaFoldDB" id="M1CP19"/>